<dbReference type="CDD" id="cd17330">
    <property type="entry name" value="MFS_SLC46_TetA_like"/>
    <property type="match status" value="1"/>
</dbReference>
<keyword evidence="6 7" id="KW-0472">Membrane</keyword>
<feature type="transmembrane region" description="Helical" evidence="7">
    <location>
        <begin position="164"/>
        <end position="182"/>
    </location>
</feature>
<keyword evidence="10" id="KW-1185">Reference proteome</keyword>
<feature type="domain" description="Major facilitator superfamily (MFS) profile" evidence="8">
    <location>
        <begin position="7"/>
        <end position="396"/>
    </location>
</feature>
<dbReference type="InterPro" id="IPR005829">
    <property type="entry name" value="Sugar_transporter_CS"/>
</dbReference>
<dbReference type="InterPro" id="IPR020846">
    <property type="entry name" value="MFS_dom"/>
</dbReference>
<dbReference type="PRINTS" id="PR01035">
    <property type="entry name" value="TCRTETA"/>
</dbReference>
<feature type="transmembrane region" description="Helical" evidence="7">
    <location>
        <begin position="218"/>
        <end position="236"/>
    </location>
</feature>
<evidence type="ECO:0000256" key="3">
    <source>
        <dbReference type="ARBA" id="ARBA00022448"/>
    </source>
</evidence>
<evidence type="ECO:0000256" key="7">
    <source>
        <dbReference type="SAM" id="Phobius"/>
    </source>
</evidence>
<dbReference type="EMBL" id="CP041356">
    <property type="protein sequence ID" value="QDK71570.1"/>
    <property type="molecule type" value="Genomic_DNA"/>
</dbReference>
<dbReference type="KEGG" id="lack:FLP15_10840"/>
<feature type="transmembrane region" description="Helical" evidence="7">
    <location>
        <begin position="43"/>
        <end position="63"/>
    </location>
</feature>
<evidence type="ECO:0000256" key="1">
    <source>
        <dbReference type="ARBA" id="ARBA00004651"/>
    </source>
</evidence>
<dbReference type="Gene3D" id="1.20.1250.20">
    <property type="entry name" value="MFS general substrate transporter like domains"/>
    <property type="match status" value="1"/>
</dbReference>
<feature type="transmembrane region" description="Helical" evidence="7">
    <location>
        <begin position="12"/>
        <end position="37"/>
    </location>
</feature>
<proteinExistence type="inferred from homology"/>
<dbReference type="SUPFAM" id="SSF103473">
    <property type="entry name" value="MFS general substrate transporter"/>
    <property type="match status" value="1"/>
</dbReference>
<feature type="transmembrane region" description="Helical" evidence="7">
    <location>
        <begin position="105"/>
        <end position="122"/>
    </location>
</feature>
<sequence length="402" mass="43467">MKPNHHALTFGLISTFLTGLGFTIIAPVVPFLVAPFANHSNQAFIVTALTAIYAGCTFLAAPAMGALSDRYGRKVILLTCLAGSSIGYLVFGLAGALWMLFLGRIIDGLTGGNIVALFAYFADITKAEERTKIFGWAAAAVGIGTITGPTFGGLLAHFGNSVPFYFGAFICLLNLVYGLFAMPESLAVDKRLSKLPLNRINPFTALFDVLTMRNLSKLFIVGFFLWIPAGAMQAIISQFTWDSFAWRPVAIGLVFSIMGLQDIVTQTLIMKHLLKHFNDKQLINLAIVSELIGYTLMALSAITQFWPIFILAMFIYAFGDSVFGTAFNGRLSKQASDSEQGKLQGGSQALQSLARIAGPLIGGEIYILFGHSAPALMGIILLVAALFTLRKREDNAEKENIL</sequence>
<dbReference type="Pfam" id="PF07690">
    <property type="entry name" value="MFS_1"/>
    <property type="match status" value="1"/>
</dbReference>
<evidence type="ECO:0000313" key="9">
    <source>
        <dbReference type="EMBL" id="QDK71570.1"/>
    </source>
</evidence>
<feature type="transmembrane region" description="Helical" evidence="7">
    <location>
        <begin position="291"/>
        <end position="318"/>
    </location>
</feature>
<dbReference type="PROSITE" id="PS50850">
    <property type="entry name" value="MFS"/>
    <property type="match status" value="1"/>
</dbReference>
<comment type="similarity">
    <text evidence="2">Belongs to the major facilitator superfamily. TCR/Tet family.</text>
</comment>
<evidence type="ECO:0000256" key="5">
    <source>
        <dbReference type="ARBA" id="ARBA00022989"/>
    </source>
</evidence>
<dbReference type="InterPro" id="IPR011701">
    <property type="entry name" value="MFS"/>
</dbReference>
<feature type="transmembrane region" description="Helical" evidence="7">
    <location>
        <begin position="248"/>
        <end position="270"/>
    </location>
</feature>
<evidence type="ECO:0000259" key="8">
    <source>
        <dbReference type="PROSITE" id="PS50850"/>
    </source>
</evidence>
<dbReference type="RefSeq" id="WP_142767129.1">
    <property type="nucleotide sequence ID" value="NZ_CP041356.1"/>
</dbReference>
<organism evidence="9 10">
    <name type="scientific">Lactococcus protaetiae</name>
    <dbReference type="NCBI Taxonomy" id="2592653"/>
    <lineage>
        <taxon>Bacteria</taxon>
        <taxon>Bacillati</taxon>
        <taxon>Bacillota</taxon>
        <taxon>Bacilli</taxon>
        <taxon>Lactobacillales</taxon>
        <taxon>Streptococcaceae</taxon>
        <taxon>Lactococcus</taxon>
    </lineage>
</organism>
<dbReference type="PANTHER" id="PTHR23504">
    <property type="entry name" value="MAJOR FACILITATOR SUPERFAMILY DOMAIN-CONTAINING PROTEIN 10"/>
    <property type="match status" value="1"/>
</dbReference>
<keyword evidence="4 7" id="KW-0812">Transmembrane</keyword>
<accession>A0A514ZAF7</accession>
<feature type="transmembrane region" description="Helical" evidence="7">
    <location>
        <begin position="134"/>
        <end position="158"/>
    </location>
</feature>
<dbReference type="PROSITE" id="PS00216">
    <property type="entry name" value="SUGAR_TRANSPORT_1"/>
    <property type="match status" value="1"/>
</dbReference>
<evidence type="ECO:0000313" key="10">
    <source>
        <dbReference type="Proteomes" id="UP000315128"/>
    </source>
</evidence>
<evidence type="ECO:0000256" key="2">
    <source>
        <dbReference type="ARBA" id="ARBA00007520"/>
    </source>
</evidence>
<evidence type="ECO:0000256" key="6">
    <source>
        <dbReference type="ARBA" id="ARBA00023136"/>
    </source>
</evidence>
<dbReference type="InterPro" id="IPR036259">
    <property type="entry name" value="MFS_trans_sf"/>
</dbReference>
<dbReference type="GO" id="GO:0022857">
    <property type="term" value="F:transmembrane transporter activity"/>
    <property type="evidence" value="ECO:0007669"/>
    <property type="project" value="InterPro"/>
</dbReference>
<dbReference type="Proteomes" id="UP000315128">
    <property type="component" value="Chromosome"/>
</dbReference>
<protein>
    <submittedName>
        <fullName evidence="9">MFS transporter</fullName>
    </submittedName>
</protein>
<evidence type="ECO:0000256" key="4">
    <source>
        <dbReference type="ARBA" id="ARBA00022692"/>
    </source>
</evidence>
<dbReference type="AlphaFoldDB" id="A0A514ZAF7"/>
<dbReference type="PANTHER" id="PTHR23504:SF15">
    <property type="entry name" value="MAJOR FACILITATOR SUPERFAMILY (MFS) PROFILE DOMAIN-CONTAINING PROTEIN"/>
    <property type="match status" value="1"/>
</dbReference>
<keyword evidence="3" id="KW-0813">Transport</keyword>
<reference evidence="9 10" key="1">
    <citation type="submission" date="2019-07" db="EMBL/GenBank/DDBJ databases">
        <title>Genome sequencing of KACC 19320.</title>
        <authorList>
            <person name="Heo J."/>
            <person name="Kim S.-J."/>
            <person name="Kim J.-S."/>
            <person name="Hong S.-B."/>
            <person name="Kwon S.-W."/>
        </authorList>
    </citation>
    <scope>NUCLEOTIDE SEQUENCE [LARGE SCALE GENOMIC DNA]</scope>
    <source>
        <strain evidence="9 10">KACC 19320</strain>
    </source>
</reference>
<name>A0A514ZAF7_9LACT</name>
<dbReference type="InterPro" id="IPR001958">
    <property type="entry name" value="Tet-R_TetA/multi-R_MdtG-like"/>
</dbReference>
<dbReference type="GO" id="GO:0005886">
    <property type="term" value="C:plasma membrane"/>
    <property type="evidence" value="ECO:0007669"/>
    <property type="project" value="UniProtKB-SubCell"/>
</dbReference>
<comment type="subcellular location">
    <subcellularLocation>
        <location evidence="1">Cell membrane</location>
        <topology evidence="1">Multi-pass membrane protein</topology>
    </subcellularLocation>
</comment>
<feature type="transmembrane region" description="Helical" evidence="7">
    <location>
        <begin position="365"/>
        <end position="389"/>
    </location>
</feature>
<feature type="transmembrane region" description="Helical" evidence="7">
    <location>
        <begin position="75"/>
        <end position="99"/>
    </location>
</feature>
<gene>
    <name evidence="9" type="ORF">FLP15_10840</name>
</gene>
<keyword evidence="5 7" id="KW-1133">Transmembrane helix</keyword>
<dbReference type="OrthoDB" id="9793283at2"/>